<proteinExistence type="inferred from homology"/>
<protein>
    <submittedName>
        <fullName evidence="6">Integrase</fullName>
    </submittedName>
</protein>
<dbReference type="AlphaFoldDB" id="A0A2T4HVU7"/>
<dbReference type="InterPro" id="IPR013762">
    <property type="entry name" value="Integrase-like_cat_sf"/>
</dbReference>
<dbReference type="EMBL" id="PHHF01000049">
    <property type="protein sequence ID" value="PTD19929.1"/>
    <property type="molecule type" value="Genomic_DNA"/>
</dbReference>
<feature type="domain" description="Tyr recombinase" evidence="5">
    <location>
        <begin position="244"/>
        <end position="449"/>
    </location>
</feature>
<dbReference type="PANTHER" id="PTHR30629:SF2">
    <property type="entry name" value="PROPHAGE INTEGRASE INTS-RELATED"/>
    <property type="match status" value="1"/>
</dbReference>
<comment type="caution">
    <text evidence="6">The sequence shown here is derived from an EMBL/GenBank/DDBJ whole genome shotgun (WGS) entry which is preliminary data.</text>
</comment>
<dbReference type="Pfam" id="PF13356">
    <property type="entry name" value="Arm-DNA-bind_3"/>
    <property type="match status" value="1"/>
</dbReference>
<dbReference type="PROSITE" id="PS51898">
    <property type="entry name" value="TYR_RECOMBINASE"/>
    <property type="match status" value="1"/>
</dbReference>
<dbReference type="InterPro" id="IPR025166">
    <property type="entry name" value="Integrase_DNA_bind_dom"/>
</dbReference>
<dbReference type="InterPro" id="IPR002104">
    <property type="entry name" value="Integrase_catalytic"/>
</dbReference>
<evidence type="ECO:0000256" key="1">
    <source>
        <dbReference type="ARBA" id="ARBA00008857"/>
    </source>
</evidence>
<dbReference type="SUPFAM" id="SSF56349">
    <property type="entry name" value="DNA breaking-rejoining enzymes"/>
    <property type="match status" value="1"/>
</dbReference>
<sequence>MLTDAKVKAAKPKDKPYKLGDSGQLYLYVSPAGGRHWRMNYVAPSTQKQKTLSFGSYPTMTLAEARAARDAAKKILSAGRDPAIERRVARKEQAQSDANTFESVAEKWFELNSGWSLEKLREYRAANSDKWSWKTARHWTKKPAPWSAVHSADVLKSLESDVFPSIGSLPIRSLEARAPLLLEVLQEVEARGAIETAHRLRQRISGVFVYGIAAGLCGADPAASLGKALAKKPRSKPQPSVIDGIQKQEDRLRAIKNMLAKCEAQRCRASTKLALRFLAFTAVRSNELRFASWAEFEGIDWGNPHTPAPEALWRIPAARMKGDDERKAEEFGDHLVPLAPQAVAVLRVMWLLSAGLPYVFPGERHLHKPISENTLRALLIRAGYYQRHVPHGFRAAFSTYMNDRPLSERKDGDREVIDLMLAHVPEGKSGSETAYNRAGYMDRRRELACEYADLIGADLCDPAEHLGKPIRYAATGPGRLAA</sequence>
<dbReference type="InterPro" id="IPR053876">
    <property type="entry name" value="Phage_int_M"/>
</dbReference>
<dbReference type="InterPro" id="IPR011010">
    <property type="entry name" value="DNA_brk_join_enz"/>
</dbReference>
<dbReference type="InterPro" id="IPR010998">
    <property type="entry name" value="Integrase_recombinase_N"/>
</dbReference>
<evidence type="ECO:0000256" key="3">
    <source>
        <dbReference type="ARBA" id="ARBA00023125"/>
    </source>
</evidence>
<dbReference type="InterPro" id="IPR050808">
    <property type="entry name" value="Phage_Integrase"/>
</dbReference>
<evidence type="ECO:0000313" key="6">
    <source>
        <dbReference type="EMBL" id="PTD19929.1"/>
    </source>
</evidence>
<keyword evidence="3" id="KW-0238">DNA-binding</keyword>
<dbReference type="RefSeq" id="WP_107395079.1">
    <property type="nucleotide sequence ID" value="NZ_PHHF01000049.1"/>
</dbReference>
<gene>
    <name evidence="6" type="ORF">CV103_12145</name>
</gene>
<name>A0A2T4HVU7_9SPHN</name>
<dbReference type="Pfam" id="PF22022">
    <property type="entry name" value="Phage_int_M"/>
    <property type="match status" value="1"/>
</dbReference>
<dbReference type="GO" id="GO:0015074">
    <property type="term" value="P:DNA integration"/>
    <property type="evidence" value="ECO:0007669"/>
    <property type="project" value="UniProtKB-KW"/>
</dbReference>
<comment type="similarity">
    <text evidence="1">Belongs to the 'phage' integrase family.</text>
</comment>
<evidence type="ECO:0000256" key="4">
    <source>
        <dbReference type="ARBA" id="ARBA00023172"/>
    </source>
</evidence>
<dbReference type="Gene3D" id="1.10.443.10">
    <property type="entry name" value="Intergrase catalytic core"/>
    <property type="match status" value="1"/>
</dbReference>
<dbReference type="GO" id="GO:0006310">
    <property type="term" value="P:DNA recombination"/>
    <property type="evidence" value="ECO:0007669"/>
    <property type="project" value="UniProtKB-KW"/>
</dbReference>
<dbReference type="PANTHER" id="PTHR30629">
    <property type="entry name" value="PROPHAGE INTEGRASE"/>
    <property type="match status" value="1"/>
</dbReference>
<evidence type="ECO:0000256" key="2">
    <source>
        <dbReference type="ARBA" id="ARBA00022908"/>
    </source>
</evidence>
<organism evidence="6 7">
    <name type="scientific">Edaphosphingomonas fennica</name>
    <dbReference type="NCBI Taxonomy" id="114404"/>
    <lineage>
        <taxon>Bacteria</taxon>
        <taxon>Pseudomonadati</taxon>
        <taxon>Pseudomonadota</taxon>
        <taxon>Alphaproteobacteria</taxon>
        <taxon>Sphingomonadales</taxon>
        <taxon>Rhizorhabdaceae</taxon>
        <taxon>Edaphosphingomonas</taxon>
    </lineage>
</organism>
<dbReference type="CDD" id="cd00801">
    <property type="entry name" value="INT_P4_C"/>
    <property type="match status" value="1"/>
</dbReference>
<keyword evidence="4" id="KW-0233">DNA recombination</keyword>
<evidence type="ECO:0000313" key="7">
    <source>
        <dbReference type="Proteomes" id="UP000241206"/>
    </source>
</evidence>
<dbReference type="Proteomes" id="UP000241206">
    <property type="component" value="Unassembled WGS sequence"/>
</dbReference>
<dbReference type="GO" id="GO:0003677">
    <property type="term" value="F:DNA binding"/>
    <property type="evidence" value="ECO:0007669"/>
    <property type="project" value="UniProtKB-KW"/>
</dbReference>
<evidence type="ECO:0000259" key="5">
    <source>
        <dbReference type="PROSITE" id="PS51898"/>
    </source>
</evidence>
<reference evidence="6 7" key="1">
    <citation type="submission" date="2017-11" db="EMBL/GenBank/DDBJ databases">
        <title>Sphingomonas oleivorans sp. nov., isolated from oil-contaminated soil.</title>
        <authorList>
            <person name="Wang L."/>
            <person name="Chen L."/>
        </authorList>
    </citation>
    <scope>NUCLEOTIDE SEQUENCE [LARGE SCALE GENOMIC DNA]</scope>
    <source>
        <strain evidence="6 7">K101</strain>
    </source>
</reference>
<dbReference type="Gene3D" id="1.10.150.130">
    <property type="match status" value="1"/>
</dbReference>
<dbReference type="Gene3D" id="3.30.160.390">
    <property type="entry name" value="Integrase, DNA-binding domain"/>
    <property type="match status" value="1"/>
</dbReference>
<keyword evidence="7" id="KW-1185">Reference proteome</keyword>
<dbReference type="InterPro" id="IPR038488">
    <property type="entry name" value="Integrase_DNA-bd_sf"/>
</dbReference>
<keyword evidence="2" id="KW-0229">DNA integration</keyword>
<accession>A0A2T4HVU7</accession>